<evidence type="ECO:0000256" key="2">
    <source>
        <dbReference type="SAM" id="Phobius"/>
    </source>
</evidence>
<feature type="region of interest" description="Disordered" evidence="1">
    <location>
        <begin position="144"/>
        <end position="164"/>
    </location>
</feature>
<proteinExistence type="predicted"/>
<feature type="transmembrane region" description="Helical" evidence="2">
    <location>
        <begin position="363"/>
        <end position="385"/>
    </location>
</feature>
<keyword evidence="5" id="KW-1185">Reference proteome</keyword>
<reference evidence="4 5" key="1">
    <citation type="submission" date="2016-03" db="EMBL/GenBank/DDBJ databases">
        <authorList>
            <person name="Ploux O."/>
        </authorList>
    </citation>
    <scope>NUCLEOTIDE SEQUENCE [LARGE SCALE GENOMIC DNA]</scope>
    <source>
        <strain evidence="4 5">UAMH 11012</strain>
    </source>
</reference>
<sequence length="673" mass="77354">MSQLPRLLLFAALRVVVANAQNSTSASQPFFRQNWMAAWPYTTWDIDAGMELCGNYYHIPWTKWVRKLKWMLITIIFPEFIFSKAVCELKDAVDDLYEMKKCESDLSWKVEFGWGCQRLYNIFHLFGHSTRAENVTVARTHEFEPHQASSDDEHDKADDHEGHEDHVGVISGAEVQSTQCVPNEPELLLVVEKMETEGTQPQFDVRPISTRRREARRFATDSIGRLVEQVQDPMDIDAYLFRETWVVSMRPSAIISWLVLSIVARAVSGLAVSQIEVAALAFSILAIATYVANLWKPKDIDVPIMLCVPRSGFPASSRAYGGFPKRRETTSFINFLFTPSRRPDGYQTRIPNDALRIMGTIPLISSLTAVSTMVFGGLHCIAWSFEFPSRTEVLLWRIASISSATLPCVALFGNLAIMWLIGIRKGRYRRFLLQQLHQLDKYPPSWWSSLTKHSPTRNLFEDFLIASQAPEICRWPPQFSKGIRRGLKPHELLQLDMDIASGEKACRIYKWDRENWDSMNSWLEDVRKNWRSLVAGQEYDMAKALNFVRQSWEYRLHPSNSIYGLHQSPHVANLWLKYEKFVSDKLSAEGHDIPAGSMVEYLLDRESTILPHHRDLEAFKKHYDLMSRSLTIFAGIVYSIARVALLIIAFTSLRSVPRDLYVTSWTRFMPDVS</sequence>
<evidence type="ECO:0000313" key="5">
    <source>
        <dbReference type="Proteomes" id="UP000184330"/>
    </source>
</evidence>
<keyword evidence="2" id="KW-1133">Transmembrane helix</keyword>
<accession>A0A1L7XPJ4</accession>
<name>A0A1L7XPJ4_9HELO</name>
<feature type="signal peptide" evidence="3">
    <location>
        <begin position="1"/>
        <end position="20"/>
    </location>
</feature>
<protein>
    <submittedName>
        <fullName evidence="4">Uncharacterized protein</fullName>
    </submittedName>
</protein>
<feature type="transmembrane region" description="Helical" evidence="2">
    <location>
        <begin position="277"/>
        <end position="295"/>
    </location>
</feature>
<dbReference type="Proteomes" id="UP000184330">
    <property type="component" value="Unassembled WGS sequence"/>
</dbReference>
<organism evidence="4 5">
    <name type="scientific">Phialocephala subalpina</name>
    <dbReference type="NCBI Taxonomy" id="576137"/>
    <lineage>
        <taxon>Eukaryota</taxon>
        <taxon>Fungi</taxon>
        <taxon>Dikarya</taxon>
        <taxon>Ascomycota</taxon>
        <taxon>Pezizomycotina</taxon>
        <taxon>Leotiomycetes</taxon>
        <taxon>Helotiales</taxon>
        <taxon>Mollisiaceae</taxon>
        <taxon>Phialocephala</taxon>
        <taxon>Phialocephala fortinii species complex</taxon>
    </lineage>
</organism>
<evidence type="ECO:0000256" key="3">
    <source>
        <dbReference type="SAM" id="SignalP"/>
    </source>
</evidence>
<keyword evidence="3" id="KW-0732">Signal</keyword>
<dbReference type="STRING" id="576137.A0A1L7XPJ4"/>
<gene>
    <name evidence="4" type="ORF">PAC_16865</name>
</gene>
<dbReference type="PANTHER" id="PTHR35043">
    <property type="entry name" value="TRANSCRIPTION FACTOR DOMAIN-CONTAINING PROTEIN"/>
    <property type="match status" value="1"/>
</dbReference>
<dbReference type="EMBL" id="FJOG01000041">
    <property type="protein sequence ID" value="CZR66966.1"/>
    <property type="molecule type" value="Genomic_DNA"/>
</dbReference>
<dbReference type="AlphaFoldDB" id="A0A1L7XPJ4"/>
<keyword evidence="2" id="KW-0472">Membrane</keyword>
<evidence type="ECO:0000313" key="4">
    <source>
        <dbReference type="EMBL" id="CZR66966.1"/>
    </source>
</evidence>
<keyword evidence="2" id="KW-0812">Transmembrane</keyword>
<dbReference type="OrthoDB" id="3061561at2759"/>
<evidence type="ECO:0000256" key="1">
    <source>
        <dbReference type="SAM" id="MobiDB-lite"/>
    </source>
</evidence>
<dbReference type="PANTHER" id="PTHR35043:SF7">
    <property type="entry name" value="TRANSCRIPTION FACTOR DOMAIN-CONTAINING PROTEIN"/>
    <property type="match status" value="1"/>
</dbReference>
<feature type="transmembrane region" description="Helical" evidence="2">
    <location>
        <begin position="397"/>
        <end position="421"/>
    </location>
</feature>
<feature type="transmembrane region" description="Helical" evidence="2">
    <location>
        <begin position="630"/>
        <end position="653"/>
    </location>
</feature>
<feature type="chain" id="PRO_5012205530" evidence="3">
    <location>
        <begin position="21"/>
        <end position="673"/>
    </location>
</feature>